<evidence type="ECO:0000313" key="2">
    <source>
        <dbReference type="EMBL" id="MBU4632921.1"/>
    </source>
</evidence>
<evidence type="ECO:0000313" key="3">
    <source>
        <dbReference type="Proteomes" id="UP000787568"/>
    </source>
</evidence>
<dbReference type="Proteomes" id="UP000787568">
    <property type="component" value="Unassembled WGS sequence"/>
</dbReference>
<feature type="compositionally biased region" description="Polar residues" evidence="1">
    <location>
        <begin position="47"/>
        <end position="59"/>
    </location>
</feature>
<organism evidence="2 3">
    <name type="scientific">Pseudomonas chlororaphis subsp. aurantiaca</name>
    <dbReference type="NCBI Taxonomy" id="86192"/>
    <lineage>
        <taxon>Bacteria</taxon>
        <taxon>Pseudomonadati</taxon>
        <taxon>Pseudomonadota</taxon>
        <taxon>Gammaproteobacteria</taxon>
        <taxon>Pseudomonadales</taxon>
        <taxon>Pseudomonadaceae</taxon>
        <taxon>Pseudomonas</taxon>
    </lineage>
</organism>
<gene>
    <name evidence="2" type="ORF">I8747_08890</name>
</gene>
<feature type="compositionally biased region" description="Basic and acidic residues" evidence="1">
    <location>
        <begin position="1"/>
        <end position="14"/>
    </location>
</feature>
<proteinExistence type="predicted"/>
<sequence length="159" mass="17844">MLWRYRVSDGKRQPEGSLTSAQSNLRTGLSLSLVPRWPAVSAEGKTECNQAHSGSGQPSRESRDTDSNAASDKKMSLKNPYRTLLTAPFPPYVANFVEPFRVPKKLPRAYKYGACELNNVLDFTECISFFQHKAYEKFFLASAQDVLSSVVTSLKRFDL</sequence>
<dbReference type="RefSeq" id="WP_124298749.1">
    <property type="nucleotide sequence ID" value="NZ_CP027743.1"/>
</dbReference>
<reference evidence="2" key="1">
    <citation type="submission" date="2020-12" db="EMBL/GenBank/DDBJ databases">
        <title>Generalized mutagenesis with transposon Tn5. A laboratory procedure for the identification of genes responsible for a bacterial phenotype and its regulation, illustrated with phenazine production in Pseudomonas chlororaphis.</title>
        <authorList>
            <person name="Muzio F."/>
            <person name="Sobrero P."/>
            <person name="Agaras B."/>
            <person name="Valverde C."/>
        </authorList>
    </citation>
    <scope>NUCLEOTIDE SEQUENCE</scope>
    <source>
        <strain evidence="2">SMMP3</strain>
    </source>
</reference>
<dbReference type="AlphaFoldDB" id="A0AAJ0ZHZ3"/>
<evidence type="ECO:0000256" key="1">
    <source>
        <dbReference type="SAM" id="MobiDB-lite"/>
    </source>
</evidence>
<dbReference type="EMBL" id="JAEEFW010000003">
    <property type="protein sequence ID" value="MBU4632921.1"/>
    <property type="molecule type" value="Genomic_DNA"/>
</dbReference>
<protein>
    <submittedName>
        <fullName evidence="2">Uncharacterized protein</fullName>
    </submittedName>
</protein>
<accession>A0AAJ0ZHZ3</accession>
<feature type="compositionally biased region" description="Basic and acidic residues" evidence="1">
    <location>
        <begin position="60"/>
        <end position="75"/>
    </location>
</feature>
<comment type="caution">
    <text evidence="2">The sequence shown here is derived from an EMBL/GenBank/DDBJ whole genome shotgun (WGS) entry which is preliminary data.</text>
</comment>
<feature type="region of interest" description="Disordered" evidence="1">
    <location>
        <begin position="42"/>
        <end position="75"/>
    </location>
</feature>
<name>A0AAJ0ZHZ3_9PSED</name>
<feature type="region of interest" description="Disordered" evidence="1">
    <location>
        <begin position="1"/>
        <end position="23"/>
    </location>
</feature>